<dbReference type="Pfam" id="PF00106">
    <property type="entry name" value="adh_short"/>
    <property type="match status" value="1"/>
</dbReference>
<evidence type="ECO:0000313" key="4">
    <source>
        <dbReference type="EMBL" id="MBZ5999139.1"/>
    </source>
</evidence>
<evidence type="ECO:0000259" key="3">
    <source>
        <dbReference type="SMART" id="SM00822"/>
    </source>
</evidence>
<comment type="caution">
    <text evidence="4">The sequence shown here is derived from an EMBL/GenBank/DDBJ whole genome shotgun (WGS) entry which is preliminary data.</text>
</comment>
<evidence type="ECO:0000256" key="2">
    <source>
        <dbReference type="RuleBase" id="RU000363"/>
    </source>
</evidence>
<evidence type="ECO:0000313" key="5">
    <source>
        <dbReference type="Proteomes" id="UP000705994"/>
    </source>
</evidence>
<dbReference type="EMBL" id="JAHBFX010000001">
    <property type="protein sequence ID" value="MBZ5999139.1"/>
    <property type="molecule type" value="Genomic_DNA"/>
</dbReference>
<dbReference type="InterPro" id="IPR020904">
    <property type="entry name" value="Sc_DH/Rdtase_CS"/>
</dbReference>
<gene>
    <name evidence="4" type="ORF">KIJ07_01665</name>
</gene>
<feature type="domain" description="Ketoreductase" evidence="3">
    <location>
        <begin position="6"/>
        <end position="181"/>
    </location>
</feature>
<dbReference type="SUPFAM" id="SSF51735">
    <property type="entry name" value="NAD(P)-binding Rossmann-fold domains"/>
    <property type="match status" value="1"/>
</dbReference>
<dbReference type="PRINTS" id="PR00081">
    <property type="entry name" value="GDHRDH"/>
</dbReference>
<accession>A0ABS7V197</accession>
<dbReference type="PANTHER" id="PTHR42879:SF2">
    <property type="entry name" value="3-OXOACYL-[ACYL-CARRIER-PROTEIN] REDUCTASE FABG"/>
    <property type="match status" value="1"/>
</dbReference>
<dbReference type="InterPro" id="IPR036291">
    <property type="entry name" value="NAD(P)-bd_dom_sf"/>
</dbReference>
<dbReference type="PRINTS" id="PR00080">
    <property type="entry name" value="SDRFAMILY"/>
</dbReference>
<dbReference type="Proteomes" id="UP000705994">
    <property type="component" value="Unassembled WGS sequence"/>
</dbReference>
<dbReference type="SMART" id="SM00822">
    <property type="entry name" value="PKS_KR"/>
    <property type="match status" value="1"/>
</dbReference>
<dbReference type="PANTHER" id="PTHR42879">
    <property type="entry name" value="3-OXOACYL-(ACYL-CARRIER-PROTEIN) REDUCTASE"/>
    <property type="match status" value="1"/>
</dbReference>
<comment type="similarity">
    <text evidence="1 2">Belongs to the short-chain dehydrogenases/reductases (SDR) family.</text>
</comment>
<keyword evidence="5" id="KW-1185">Reference proteome</keyword>
<dbReference type="InterPro" id="IPR050259">
    <property type="entry name" value="SDR"/>
</dbReference>
<dbReference type="GeneID" id="61036913"/>
<proteinExistence type="inferred from homology"/>
<evidence type="ECO:0000256" key="1">
    <source>
        <dbReference type="ARBA" id="ARBA00006484"/>
    </source>
</evidence>
<dbReference type="RefSeq" id="WP_010016026.1">
    <property type="nucleotide sequence ID" value="NZ_BPKU01000003.1"/>
</dbReference>
<name>A0ABS7V197_LEUGE</name>
<sequence length="240" mass="26262">MDVNGKNILVTGSTKGIGLAIAKKLDSMGGHIILNGRNEPQNKIFSEFEKPVIFLKFDVDNFDECQLQLGKFLNEKNIDILVNNAGIVSDKLFSSMTRSDFIQVVDTNLHSMFNVTQLIYKNMIMKKQGGSILNMASVVAKMGHVGQTNYATSKAGVIGFTKTLSLEAARYNIRVNAIAPGMIHSDMTDKLSERNKQKIINDIPLKRFGRTSDVADAAALLITNSYITGQTLVIDGGMSV</sequence>
<reference evidence="4 5" key="1">
    <citation type="submission" date="2021-05" db="EMBL/GenBank/DDBJ databases">
        <title>Pangenome of Leuconostoc gelidum warrants species status for Leuconostoc gelidum subsp. gasicomitatum.</title>
        <authorList>
            <person name="Johansson P."/>
            <person name="Sade E."/>
            <person name="Hultman J."/>
            <person name="Auvinen P."/>
            <person name="Bjorkroth J."/>
        </authorList>
    </citation>
    <scope>NUCLEOTIDE SEQUENCE [LARGE SCALE GENOMIC DNA]</scope>
    <source>
        <strain evidence="4 5">AMKR21</strain>
    </source>
</reference>
<dbReference type="InterPro" id="IPR002347">
    <property type="entry name" value="SDR_fam"/>
</dbReference>
<dbReference type="PROSITE" id="PS00061">
    <property type="entry name" value="ADH_SHORT"/>
    <property type="match status" value="1"/>
</dbReference>
<dbReference type="Gene3D" id="3.40.50.720">
    <property type="entry name" value="NAD(P)-binding Rossmann-like Domain"/>
    <property type="match status" value="1"/>
</dbReference>
<protein>
    <submittedName>
        <fullName evidence="4">SDR family oxidoreductase</fullName>
    </submittedName>
</protein>
<dbReference type="InterPro" id="IPR057326">
    <property type="entry name" value="KR_dom"/>
</dbReference>
<organism evidence="4 5">
    <name type="scientific">Leuconostoc gelidum subsp. gelidum</name>
    <dbReference type="NCBI Taxonomy" id="1607839"/>
    <lineage>
        <taxon>Bacteria</taxon>
        <taxon>Bacillati</taxon>
        <taxon>Bacillota</taxon>
        <taxon>Bacilli</taxon>
        <taxon>Lactobacillales</taxon>
        <taxon>Lactobacillaceae</taxon>
        <taxon>Leuconostoc</taxon>
        <taxon>Leuconostoc gelidum group</taxon>
    </lineage>
</organism>